<protein>
    <submittedName>
        <fullName evidence="3">MFS transporter</fullName>
    </submittedName>
</protein>
<accession>A0A261S9G1</accession>
<evidence type="ECO:0000313" key="4">
    <source>
        <dbReference type="Proteomes" id="UP000216020"/>
    </source>
</evidence>
<organism evidence="3 4">
    <name type="scientific">Bordetella genomosp. 10</name>
    <dbReference type="NCBI Taxonomy" id="1416804"/>
    <lineage>
        <taxon>Bacteria</taxon>
        <taxon>Pseudomonadati</taxon>
        <taxon>Pseudomonadota</taxon>
        <taxon>Betaproteobacteria</taxon>
        <taxon>Burkholderiales</taxon>
        <taxon>Alcaligenaceae</taxon>
        <taxon>Bordetella</taxon>
    </lineage>
</organism>
<evidence type="ECO:0000313" key="3">
    <source>
        <dbReference type="EMBL" id="OZI34028.1"/>
    </source>
</evidence>
<dbReference type="PANTHER" id="PTHR42928:SF5">
    <property type="entry name" value="BLR1237 PROTEIN"/>
    <property type="match status" value="1"/>
</dbReference>
<dbReference type="RefSeq" id="WP_094853034.1">
    <property type="nucleotide sequence ID" value="NZ_NEVM01000002.1"/>
</dbReference>
<dbReference type="Gene3D" id="3.40.190.150">
    <property type="entry name" value="Bordetella uptake gene, domain 1"/>
    <property type="match status" value="1"/>
</dbReference>
<feature type="chain" id="PRO_5012040108" evidence="2">
    <location>
        <begin position="24"/>
        <end position="320"/>
    </location>
</feature>
<feature type="signal peptide" evidence="2">
    <location>
        <begin position="1"/>
        <end position="23"/>
    </location>
</feature>
<keyword evidence="2" id="KW-0732">Signal</keyword>
<dbReference type="PANTHER" id="PTHR42928">
    <property type="entry name" value="TRICARBOXYLATE-BINDING PROTEIN"/>
    <property type="match status" value="1"/>
</dbReference>
<keyword evidence="4" id="KW-1185">Reference proteome</keyword>
<comment type="similarity">
    <text evidence="1">Belongs to the UPF0065 (bug) family.</text>
</comment>
<dbReference type="AlphaFoldDB" id="A0A261S9G1"/>
<gene>
    <name evidence="3" type="ORF">CAL29_10735</name>
</gene>
<dbReference type="Pfam" id="PF03401">
    <property type="entry name" value="TctC"/>
    <property type="match status" value="1"/>
</dbReference>
<dbReference type="PIRSF" id="PIRSF017082">
    <property type="entry name" value="YflP"/>
    <property type="match status" value="1"/>
</dbReference>
<dbReference type="EMBL" id="NEVM01000002">
    <property type="protein sequence ID" value="OZI34028.1"/>
    <property type="molecule type" value="Genomic_DNA"/>
</dbReference>
<comment type="caution">
    <text evidence="3">The sequence shown here is derived from an EMBL/GenBank/DDBJ whole genome shotgun (WGS) entry which is preliminary data.</text>
</comment>
<dbReference type="InterPro" id="IPR042100">
    <property type="entry name" value="Bug_dom1"/>
</dbReference>
<reference evidence="4" key="1">
    <citation type="submission" date="2017-05" db="EMBL/GenBank/DDBJ databases">
        <title>Complete and WGS of Bordetella genogroups.</title>
        <authorList>
            <person name="Spilker T."/>
            <person name="Lipuma J."/>
        </authorList>
    </citation>
    <scope>NUCLEOTIDE SEQUENCE [LARGE SCALE GENOMIC DNA]</scope>
    <source>
        <strain evidence="4">AU16122</strain>
    </source>
</reference>
<dbReference type="OrthoDB" id="8678477at2"/>
<evidence type="ECO:0000256" key="2">
    <source>
        <dbReference type="SAM" id="SignalP"/>
    </source>
</evidence>
<evidence type="ECO:0000256" key="1">
    <source>
        <dbReference type="ARBA" id="ARBA00006987"/>
    </source>
</evidence>
<dbReference type="InterPro" id="IPR005064">
    <property type="entry name" value="BUG"/>
</dbReference>
<name>A0A261S9G1_9BORD</name>
<dbReference type="Gene3D" id="3.40.190.10">
    <property type="entry name" value="Periplasmic binding protein-like II"/>
    <property type="match status" value="1"/>
</dbReference>
<dbReference type="Proteomes" id="UP000216020">
    <property type="component" value="Unassembled WGS sequence"/>
</dbReference>
<dbReference type="CDD" id="cd13578">
    <property type="entry name" value="PBP2_Bug27"/>
    <property type="match status" value="1"/>
</dbReference>
<sequence length="320" mass="33378">MFTLLRKALCTAALALPALTAAAAGFPARPITLMIPYPPAGTADAIARPLSVVLGKRLGVPVVLEYKGGAGGAIATQYVARSNPDGYTLLMILAAHAINPSLYKNLPYDSAKDFAPVSMVARLPLVLYTNPRFGPKTVAEIIDYARKNPGQLSFGSAGSGNTSHLAGELFASTAGVKLMHVPYKGGGPSITAAIGGEIPMVFAGPDSLAIARSGRLHTVAVTSLERSALAPDVPAIAETLKGFEVYGWYGILAPAGTPDAVVAKLNAEINASLQDPEFKKLVEPLGYIPTGSTPAEFGAYVASETKRWAEVIRKADIHLE</sequence>
<dbReference type="SUPFAM" id="SSF53850">
    <property type="entry name" value="Periplasmic binding protein-like II"/>
    <property type="match status" value="1"/>
</dbReference>
<proteinExistence type="inferred from homology"/>